<dbReference type="InterPro" id="IPR013766">
    <property type="entry name" value="Thioredoxin_domain"/>
</dbReference>
<reference evidence="6" key="1">
    <citation type="journal article" date="2017" name="Genome Biol.">
        <title>Comparative genomics reveals high biological diversity and specific adaptations in the industrially and medically important fungal genus Aspergillus.</title>
        <authorList>
            <person name="de Vries R.P."/>
            <person name="Riley R."/>
            <person name="Wiebenga A."/>
            <person name="Aguilar-Osorio G."/>
            <person name="Amillis S."/>
            <person name="Uchima C.A."/>
            <person name="Anderluh G."/>
            <person name="Asadollahi M."/>
            <person name="Askin M."/>
            <person name="Barry K."/>
            <person name="Battaglia E."/>
            <person name="Bayram O."/>
            <person name="Benocci T."/>
            <person name="Braus-Stromeyer S.A."/>
            <person name="Caldana C."/>
            <person name="Canovas D."/>
            <person name="Cerqueira G.C."/>
            <person name="Chen F."/>
            <person name="Chen W."/>
            <person name="Choi C."/>
            <person name="Clum A."/>
            <person name="Dos Santos R.A."/>
            <person name="Damasio A.R."/>
            <person name="Diallinas G."/>
            <person name="Emri T."/>
            <person name="Fekete E."/>
            <person name="Flipphi M."/>
            <person name="Freyberg S."/>
            <person name="Gallo A."/>
            <person name="Gournas C."/>
            <person name="Habgood R."/>
            <person name="Hainaut M."/>
            <person name="Harispe M.L."/>
            <person name="Henrissat B."/>
            <person name="Hilden K.S."/>
            <person name="Hope R."/>
            <person name="Hossain A."/>
            <person name="Karabika E."/>
            <person name="Karaffa L."/>
            <person name="Karanyi Z."/>
            <person name="Krasevec N."/>
            <person name="Kuo A."/>
            <person name="Kusch H."/>
            <person name="LaButti K."/>
            <person name="Lagendijk E.L."/>
            <person name="Lapidus A."/>
            <person name="Levasseur A."/>
            <person name="Lindquist E."/>
            <person name="Lipzen A."/>
            <person name="Logrieco A.F."/>
            <person name="MacCabe A."/>
            <person name="Maekelae M.R."/>
            <person name="Malavazi I."/>
            <person name="Melin P."/>
            <person name="Meyer V."/>
            <person name="Mielnichuk N."/>
            <person name="Miskei M."/>
            <person name="Molnar A.P."/>
            <person name="Mule G."/>
            <person name="Ngan C.Y."/>
            <person name="Orejas M."/>
            <person name="Orosz E."/>
            <person name="Ouedraogo J.P."/>
            <person name="Overkamp K.M."/>
            <person name="Park H.-S."/>
            <person name="Perrone G."/>
            <person name="Piumi F."/>
            <person name="Punt P.J."/>
            <person name="Ram A.F."/>
            <person name="Ramon A."/>
            <person name="Rauscher S."/>
            <person name="Record E."/>
            <person name="Riano-Pachon D.M."/>
            <person name="Robert V."/>
            <person name="Roehrig J."/>
            <person name="Ruller R."/>
            <person name="Salamov A."/>
            <person name="Salih N.S."/>
            <person name="Samson R.A."/>
            <person name="Sandor E."/>
            <person name="Sanguinetti M."/>
            <person name="Schuetze T."/>
            <person name="Sepcic K."/>
            <person name="Shelest E."/>
            <person name="Sherlock G."/>
            <person name="Sophianopoulou V."/>
            <person name="Squina F.M."/>
            <person name="Sun H."/>
            <person name="Susca A."/>
            <person name="Todd R.B."/>
            <person name="Tsang A."/>
            <person name="Unkles S.E."/>
            <person name="van de Wiele N."/>
            <person name="van Rossen-Uffink D."/>
            <person name="Oliveira J.V."/>
            <person name="Vesth T.C."/>
            <person name="Visser J."/>
            <person name="Yu J.-H."/>
            <person name="Zhou M."/>
            <person name="Andersen M.R."/>
            <person name="Archer D.B."/>
            <person name="Baker S.E."/>
            <person name="Benoit I."/>
            <person name="Brakhage A.A."/>
            <person name="Braus G.H."/>
            <person name="Fischer R."/>
            <person name="Frisvad J.C."/>
            <person name="Goldman G.H."/>
            <person name="Houbraken J."/>
            <person name="Oakley B."/>
            <person name="Pocsi I."/>
            <person name="Scazzocchio C."/>
            <person name="Seiboth B."/>
            <person name="vanKuyk P.A."/>
            <person name="Wortman J."/>
            <person name="Dyer P.S."/>
            <person name="Grigoriev I.V."/>
        </authorList>
    </citation>
    <scope>NUCLEOTIDE SEQUENCE [LARGE SCALE GENOMIC DNA]</scope>
    <source>
        <strain evidence="6">CBS 593.65</strain>
    </source>
</reference>
<dbReference type="PROSITE" id="PS51352">
    <property type="entry name" value="THIOREDOXIN_2"/>
    <property type="match status" value="1"/>
</dbReference>
<dbReference type="CDD" id="cd02947">
    <property type="entry name" value="TRX_family"/>
    <property type="match status" value="1"/>
</dbReference>
<sequence>MGAEANIAETIKSKTEFQTKVIDSKDAIVLDCFADWCGPSMAIAPKFDELANQYPDVKFYKIDVDNLSDVGGELGVREMPTFFLFNNGKKISEVVGVNRPALEAGIRNMVVA</sequence>
<dbReference type="GO" id="GO:0015035">
    <property type="term" value="F:protein-disulfide reductase activity"/>
    <property type="evidence" value="ECO:0007669"/>
    <property type="project" value="InterPro"/>
</dbReference>
<dbReference type="GeneID" id="63762711"/>
<dbReference type="Gene3D" id="3.40.30.10">
    <property type="entry name" value="Glutaredoxin"/>
    <property type="match status" value="1"/>
</dbReference>
<dbReference type="PANTHER" id="PTHR46115">
    <property type="entry name" value="THIOREDOXIN-LIKE PROTEIN 1"/>
    <property type="match status" value="1"/>
</dbReference>
<gene>
    <name evidence="5" type="ORF">ASPSYDRAFT_43391</name>
</gene>
<dbReference type="OrthoDB" id="10263751at2759"/>
<keyword evidence="2" id="KW-1015">Disulfide bond</keyword>
<evidence type="ECO:0000259" key="4">
    <source>
        <dbReference type="PROSITE" id="PS51352"/>
    </source>
</evidence>
<evidence type="ECO:0000313" key="6">
    <source>
        <dbReference type="Proteomes" id="UP000184356"/>
    </source>
</evidence>
<evidence type="ECO:0000256" key="3">
    <source>
        <dbReference type="PIRNR" id="PIRNR000077"/>
    </source>
</evidence>
<dbReference type="VEuPathDB" id="FungiDB:ASPSYDRAFT_43391"/>
<accession>A0A1L9TPZ5</accession>
<evidence type="ECO:0000256" key="2">
    <source>
        <dbReference type="ARBA" id="ARBA00023157"/>
    </source>
</evidence>
<name>A0A1L9TPZ5_9EURO</name>
<dbReference type="FunFam" id="3.40.30.10:FF:000245">
    <property type="entry name" value="Thioredoxin"/>
    <property type="match status" value="1"/>
</dbReference>
<dbReference type="InterPro" id="IPR005746">
    <property type="entry name" value="Thioredoxin"/>
</dbReference>
<dbReference type="EMBL" id="KV878584">
    <property type="protein sequence ID" value="OJJ61465.1"/>
    <property type="molecule type" value="Genomic_DNA"/>
</dbReference>
<evidence type="ECO:0000313" key="5">
    <source>
        <dbReference type="EMBL" id="OJJ61465.1"/>
    </source>
</evidence>
<evidence type="ECO:0000256" key="1">
    <source>
        <dbReference type="ARBA" id="ARBA00008987"/>
    </source>
</evidence>
<dbReference type="STRING" id="1036612.A0A1L9TPZ5"/>
<feature type="domain" description="Thioredoxin" evidence="4">
    <location>
        <begin position="1"/>
        <end position="112"/>
    </location>
</feature>
<organism evidence="5 6">
    <name type="scientific">Aspergillus sydowii CBS 593.65</name>
    <dbReference type="NCBI Taxonomy" id="1036612"/>
    <lineage>
        <taxon>Eukaryota</taxon>
        <taxon>Fungi</taxon>
        <taxon>Dikarya</taxon>
        <taxon>Ascomycota</taxon>
        <taxon>Pezizomycotina</taxon>
        <taxon>Eurotiomycetes</taxon>
        <taxon>Eurotiomycetidae</taxon>
        <taxon>Eurotiales</taxon>
        <taxon>Aspergillaceae</taxon>
        <taxon>Aspergillus</taxon>
        <taxon>Aspergillus subgen. Nidulantes</taxon>
    </lineage>
</organism>
<protein>
    <recommendedName>
        <fullName evidence="3">Thioredoxin</fullName>
    </recommendedName>
</protein>
<dbReference type="RefSeq" id="XP_040705271.1">
    <property type="nucleotide sequence ID" value="XM_040846638.1"/>
</dbReference>
<dbReference type="PIRSF" id="PIRSF000077">
    <property type="entry name" value="Thioredoxin"/>
    <property type="match status" value="1"/>
</dbReference>
<proteinExistence type="inferred from homology"/>
<comment type="similarity">
    <text evidence="1 3">Belongs to the thioredoxin family.</text>
</comment>
<dbReference type="AlphaFoldDB" id="A0A1L9TPZ5"/>
<dbReference type="Pfam" id="PF00085">
    <property type="entry name" value="Thioredoxin"/>
    <property type="match status" value="1"/>
</dbReference>
<dbReference type="InterPro" id="IPR036249">
    <property type="entry name" value="Thioredoxin-like_sf"/>
</dbReference>
<keyword evidence="6" id="KW-1185">Reference proteome</keyword>
<dbReference type="Proteomes" id="UP000184356">
    <property type="component" value="Unassembled WGS sequence"/>
</dbReference>
<dbReference type="SUPFAM" id="SSF52833">
    <property type="entry name" value="Thioredoxin-like"/>
    <property type="match status" value="1"/>
</dbReference>